<organism evidence="2 3">
    <name type="scientific">Pyrobaculum ferrireducens</name>
    <dbReference type="NCBI Taxonomy" id="1104324"/>
    <lineage>
        <taxon>Archaea</taxon>
        <taxon>Thermoproteota</taxon>
        <taxon>Thermoprotei</taxon>
        <taxon>Thermoproteales</taxon>
        <taxon>Thermoproteaceae</taxon>
        <taxon>Pyrobaculum</taxon>
    </lineage>
</organism>
<gene>
    <name evidence="2" type="ORF">P186_1492</name>
</gene>
<dbReference type="BioCyc" id="PSP1104324:GJSN-1467-MONOMER"/>
<dbReference type="AlphaFoldDB" id="G7VEU9"/>
<dbReference type="KEGG" id="pyr:P186_1492"/>
<keyword evidence="3" id="KW-1185">Reference proteome</keyword>
<dbReference type="EMBL" id="CP003098">
    <property type="protein sequence ID" value="AET32915.1"/>
    <property type="molecule type" value="Genomic_DNA"/>
</dbReference>
<keyword evidence="1" id="KW-1133">Transmembrane helix</keyword>
<dbReference type="HOGENOM" id="CLU_1682772_0_0_2"/>
<accession>G7VEU9</accession>
<name>G7VEU9_9CREN</name>
<evidence type="ECO:0000313" key="3">
    <source>
        <dbReference type="Proteomes" id="UP000005867"/>
    </source>
</evidence>
<protein>
    <submittedName>
        <fullName evidence="2">Uncharacterized protein</fullName>
    </submittedName>
</protein>
<dbReference type="STRING" id="1104324.P186_1492"/>
<feature type="transmembrane region" description="Helical" evidence="1">
    <location>
        <begin position="118"/>
        <end position="141"/>
    </location>
</feature>
<sequence length="156" mass="16642">MELAVPGSLLAVLAYVVHIFGFVLAVVGWAQQGVYLLVVSHLLMLFGMGMLFVGLSGYGRLGAAFVLMSSVLSIYTRFTVFIFMSPASFYTVLAPAGLLLLWVEVAKRRGALAKSLSILLLASFVSTTLSLVGYVLGVRIVPALPLAYLLEGPSAR</sequence>
<evidence type="ECO:0000313" key="2">
    <source>
        <dbReference type="EMBL" id="AET32915.1"/>
    </source>
</evidence>
<dbReference type="GeneID" id="11595752"/>
<dbReference type="Proteomes" id="UP000005867">
    <property type="component" value="Chromosome"/>
</dbReference>
<keyword evidence="1" id="KW-0472">Membrane</keyword>
<dbReference type="RefSeq" id="WP_014288741.1">
    <property type="nucleotide sequence ID" value="NC_016645.1"/>
</dbReference>
<evidence type="ECO:0000256" key="1">
    <source>
        <dbReference type="SAM" id="Phobius"/>
    </source>
</evidence>
<keyword evidence="1" id="KW-0812">Transmembrane</keyword>
<feature type="transmembrane region" description="Helical" evidence="1">
    <location>
        <begin position="35"/>
        <end position="55"/>
    </location>
</feature>
<reference evidence="2 3" key="1">
    <citation type="journal article" date="2012" name="J. Bacteriol.">
        <title>Complete genome sequence of strain 1860, a crenarchaeon of the genus pyrobaculum able to grow with various electron acceptors.</title>
        <authorList>
            <person name="Mardanov A.V."/>
            <person name="Gumerov V.M."/>
            <person name="Slobodkina G.B."/>
            <person name="Beletsky A.V."/>
            <person name="Bonch-Osmolovskaya E.A."/>
            <person name="Ravin N.V."/>
            <person name="Skryabin K.G."/>
        </authorList>
    </citation>
    <scope>NUCLEOTIDE SEQUENCE [LARGE SCALE GENOMIC DNA]</scope>
    <source>
        <strain evidence="2 3">1860</strain>
    </source>
</reference>
<proteinExistence type="predicted"/>
<feature type="transmembrane region" description="Helical" evidence="1">
    <location>
        <begin position="7"/>
        <end position="29"/>
    </location>
</feature>
<feature type="transmembrane region" description="Helical" evidence="1">
    <location>
        <begin position="89"/>
        <end position="106"/>
    </location>
</feature>